<proteinExistence type="predicted"/>
<dbReference type="Proteomes" id="UP000254343">
    <property type="component" value="Unassembled WGS sequence"/>
</dbReference>
<dbReference type="EMBL" id="UIGB01000001">
    <property type="protein sequence ID" value="SUU85356.1"/>
    <property type="molecule type" value="Genomic_DNA"/>
</dbReference>
<reference evidence="1 2" key="1">
    <citation type="submission" date="2018-06" db="EMBL/GenBank/DDBJ databases">
        <authorList>
            <consortium name="Pathogen Informatics"/>
            <person name="Doyle S."/>
        </authorList>
    </citation>
    <scope>NUCLEOTIDE SEQUENCE [LARGE SCALE GENOMIC DNA]</scope>
    <source>
        <strain evidence="1 2">NCTC12722</strain>
    </source>
</reference>
<evidence type="ECO:0000313" key="2">
    <source>
        <dbReference type="Proteomes" id="UP000254343"/>
    </source>
</evidence>
<sequence>MNGAEASVGADLPAGVAGTARRIAGLGFIVLDGRLQECIAPDDLLREPIVPVETDRAWAGRAADGREPAGPEVVAPVVVLVGVLVVAAAAVDGRHDKAAIPATRYKARLRARFSCTASRGKQHP</sequence>
<protein>
    <submittedName>
        <fullName evidence="1">Uncharacterized protein</fullName>
    </submittedName>
</protein>
<evidence type="ECO:0000313" key="1">
    <source>
        <dbReference type="EMBL" id="SUU85356.1"/>
    </source>
</evidence>
<accession>A0A380W8Z3</accession>
<organism evidence="1 2">
    <name type="scientific">Afipia felis</name>
    <name type="common">Cat scratch disease bacillus</name>
    <dbReference type="NCBI Taxonomy" id="1035"/>
    <lineage>
        <taxon>Bacteria</taxon>
        <taxon>Pseudomonadati</taxon>
        <taxon>Pseudomonadota</taxon>
        <taxon>Alphaproteobacteria</taxon>
        <taxon>Hyphomicrobiales</taxon>
        <taxon>Nitrobacteraceae</taxon>
        <taxon>Afipia</taxon>
    </lineage>
</organism>
<name>A0A380W8Z3_AFIFE</name>
<gene>
    <name evidence="1" type="ORF">NCTC12722_02567</name>
</gene>
<dbReference type="AlphaFoldDB" id="A0A380W8Z3"/>